<evidence type="ECO:0000313" key="1">
    <source>
        <dbReference type="EMBL" id="CAD6198974.1"/>
    </source>
</evidence>
<accession>A0A8S1HZH1</accession>
<sequence>MANAKTHCHSAGTFAIAQTVHSQGGVARMGCNLSPIRLHVSRLSHLIVSRTAPGQHMEWSRRSQRPPEPIKNGCGIINRAAKWLGGRMASPS</sequence>
<organism evidence="1 2">
    <name type="scientific">Caenorhabditis auriculariae</name>
    <dbReference type="NCBI Taxonomy" id="2777116"/>
    <lineage>
        <taxon>Eukaryota</taxon>
        <taxon>Metazoa</taxon>
        <taxon>Ecdysozoa</taxon>
        <taxon>Nematoda</taxon>
        <taxon>Chromadorea</taxon>
        <taxon>Rhabditida</taxon>
        <taxon>Rhabditina</taxon>
        <taxon>Rhabditomorpha</taxon>
        <taxon>Rhabditoidea</taxon>
        <taxon>Rhabditidae</taxon>
        <taxon>Peloderinae</taxon>
        <taxon>Caenorhabditis</taxon>
    </lineage>
</organism>
<comment type="caution">
    <text evidence="1">The sequence shown here is derived from an EMBL/GenBank/DDBJ whole genome shotgun (WGS) entry which is preliminary data.</text>
</comment>
<protein>
    <submittedName>
        <fullName evidence="1">Uncharacterized protein</fullName>
    </submittedName>
</protein>
<gene>
    <name evidence="1" type="ORF">CAUJ_LOCUS14879</name>
</gene>
<dbReference type="AlphaFoldDB" id="A0A8S1HZH1"/>
<dbReference type="Proteomes" id="UP000835052">
    <property type="component" value="Unassembled WGS sequence"/>
</dbReference>
<dbReference type="EMBL" id="CAJGYM010000146">
    <property type="protein sequence ID" value="CAD6198974.1"/>
    <property type="molecule type" value="Genomic_DNA"/>
</dbReference>
<evidence type="ECO:0000313" key="2">
    <source>
        <dbReference type="Proteomes" id="UP000835052"/>
    </source>
</evidence>
<keyword evidence="2" id="KW-1185">Reference proteome</keyword>
<proteinExistence type="predicted"/>
<reference evidence="1" key="1">
    <citation type="submission" date="2020-10" db="EMBL/GenBank/DDBJ databases">
        <authorList>
            <person name="Kikuchi T."/>
        </authorList>
    </citation>
    <scope>NUCLEOTIDE SEQUENCE</scope>
    <source>
        <strain evidence="1">NKZ352</strain>
    </source>
</reference>
<name>A0A8S1HZH1_9PELO</name>